<organism evidence="2 3">
    <name type="scientific">Ornithinibacillus hominis</name>
    <dbReference type="NCBI Taxonomy" id="2763055"/>
    <lineage>
        <taxon>Bacteria</taxon>
        <taxon>Bacillati</taxon>
        <taxon>Bacillota</taxon>
        <taxon>Bacilli</taxon>
        <taxon>Bacillales</taxon>
        <taxon>Bacillaceae</taxon>
        <taxon>Ornithinibacillus</taxon>
    </lineage>
</organism>
<feature type="compositionally biased region" description="Polar residues" evidence="1">
    <location>
        <begin position="63"/>
        <end position="72"/>
    </location>
</feature>
<evidence type="ECO:0000313" key="2">
    <source>
        <dbReference type="EMBL" id="MBC5635586.1"/>
    </source>
</evidence>
<reference evidence="2" key="1">
    <citation type="submission" date="2020-08" db="EMBL/GenBank/DDBJ databases">
        <title>Genome public.</title>
        <authorList>
            <person name="Liu C."/>
            <person name="Sun Q."/>
        </authorList>
    </citation>
    <scope>NUCLEOTIDE SEQUENCE</scope>
    <source>
        <strain evidence="2">BX22</strain>
    </source>
</reference>
<proteinExistence type="predicted"/>
<evidence type="ECO:0000313" key="3">
    <source>
        <dbReference type="Proteomes" id="UP000637359"/>
    </source>
</evidence>
<protein>
    <submittedName>
        <fullName evidence="2">DUF5327 family protein</fullName>
    </submittedName>
</protein>
<dbReference type="InterPro" id="IPR035218">
    <property type="entry name" value="DUF5327"/>
</dbReference>
<name>A0A923RFQ9_9BACI</name>
<dbReference type="EMBL" id="JACOOL010000001">
    <property type="protein sequence ID" value="MBC5635586.1"/>
    <property type="molecule type" value="Genomic_DNA"/>
</dbReference>
<sequence>MMLELKQAMQNQHNQPEMLKNIENIRLLCDLFLPESQPQPTEEKTDAISEEELKAMIGETPKAKSTSQQTFKRSIELDDEGNGDSIFDF</sequence>
<keyword evidence="3" id="KW-1185">Reference proteome</keyword>
<dbReference type="Pfam" id="PF17261">
    <property type="entry name" value="DUF5327"/>
    <property type="match status" value="1"/>
</dbReference>
<dbReference type="Proteomes" id="UP000637359">
    <property type="component" value="Unassembled WGS sequence"/>
</dbReference>
<dbReference type="AlphaFoldDB" id="A0A923RFQ9"/>
<evidence type="ECO:0000256" key="1">
    <source>
        <dbReference type="SAM" id="MobiDB-lite"/>
    </source>
</evidence>
<comment type="caution">
    <text evidence="2">The sequence shown here is derived from an EMBL/GenBank/DDBJ whole genome shotgun (WGS) entry which is preliminary data.</text>
</comment>
<accession>A0A923RFQ9</accession>
<gene>
    <name evidence="2" type="ORF">H8S33_01990</name>
</gene>
<feature type="region of interest" description="Disordered" evidence="1">
    <location>
        <begin position="58"/>
        <end position="89"/>
    </location>
</feature>